<feature type="coiled-coil region" evidence="1">
    <location>
        <begin position="1114"/>
        <end position="1155"/>
    </location>
</feature>
<feature type="region of interest" description="Disordered" evidence="2">
    <location>
        <begin position="649"/>
        <end position="686"/>
    </location>
</feature>
<dbReference type="GO" id="GO:0005085">
    <property type="term" value="F:guanyl-nucleotide exchange factor activity"/>
    <property type="evidence" value="ECO:0007669"/>
    <property type="project" value="InterPro"/>
</dbReference>
<evidence type="ECO:0000259" key="3">
    <source>
        <dbReference type="PROSITE" id="PS50010"/>
    </source>
</evidence>
<sequence length="1231" mass="135354">MLQSSPRKTVPLNDQDSQSSGGSTSITKRAFYCDVVVEGPASGKPLSQEVQDLITSLGEHISPDGTKTRLASASSGAALSDPAESDTPAGLSSKADESVLADVINELVTTERSYVRRLRMLKQEYADPLRSFARQKETAIIPAYEAKTLFGNIDHILPVNELFLVDLEKMAGPNGAKLVGGVGDVALKHFRDLRGFECYKQYYIKRDEAQAIFEREVMRRSNGGFAEFIDRIKYSTAEARGRVGLRELLMDPVQRIPRYTLLFRMMIKYMAYDDPQRARLIEAEAIASKIALCETDEETRRAAVMYCLQGSVDGFPPALISNSRRFIDCIDVDDLPVDMVPPASNSAAASAEILHCSLFLFDDRLMIVKRQSPTASARSLAGLDDIDKVTKSGGLLGLSKAPGLRRDGMSCKGVVDVTDVVCTDVGGPESPEFHFYLEQPPQDQTDKWSNRPFRSLCAVVPPAPSHFESPKSTAAKQRFLENLWNAQALYRTKQGRSLALASEEIEVGSSSSSGRKTNIARTYFNVYQRTAYLGEPKKGKIILHIDQLGTADPLPFGVDCGPYAIVRAQPMPGDLCRYTVTSNDPSDVPEEDIVQTSTVHKRIIQTIHQFGLFKFRTGRNSAPSTPSTNRTRAAIFGLDVISRNLFNARPGGPKGDVFGSMNSHRRSRSAASQVSSRSTTLTNSTYKSTYRSNSTVATSIMMDEFEDDSVILSHRGSPGKQKRHRSPGAYLGESDGSRPGTPRDEDMLTAHGVDESEWDLSMRLELAKQNSRNQRGPDLASMKKDDLPPLPPGAPSPEPQTSKPQLAPLVIESTTSPKDTSRPRGVFAERRQPLGPRTPLPSPNPPDADSAEPMNDIVDFYSRSETPTTPTMSDRPQETTPPPSSPRTAEPSARAVATDLSTVTTPRRTDSFAVIEPLSIKKKASVRKPSVAIKTKTFGSPSRVSGARRVSAQARQERKSGAAAAAAAKQSVNELSERVVYAAESARSDVQSSRRAVKRIKLEVDAMKSAITQDEGASELLHPKLGISGRPTQIPYSRYNASKAAEARLQEMQRLIEQGRGQGVRRTPVVSSVLGATEGSSMEEWTKRLEELVTETDQGLKRATTHQDSLHNDLKQLTFDFKEKLAELDKAQSELQRAKRQCDLVKQLLSDATAENEILYDAFNEELDGMFNDVNLPPEEAWTALIADLREAKEAKNALAKENAKLRRNLEQAELQKEEWGALLRAHNLIP</sequence>
<dbReference type="HOGENOM" id="CLU_003463_0_0_1"/>
<name>A0A067MV37_BOTB1</name>
<evidence type="ECO:0000256" key="2">
    <source>
        <dbReference type="SAM" id="MobiDB-lite"/>
    </source>
</evidence>
<keyword evidence="5" id="KW-1185">Reference proteome</keyword>
<dbReference type="STRING" id="930990.A0A067MV37"/>
<evidence type="ECO:0000313" key="5">
    <source>
        <dbReference type="Proteomes" id="UP000027195"/>
    </source>
</evidence>
<dbReference type="AlphaFoldDB" id="A0A067MV37"/>
<protein>
    <recommendedName>
        <fullName evidence="3">DH domain-containing protein</fullName>
    </recommendedName>
</protein>
<dbReference type="GO" id="GO:0005737">
    <property type="term" value="C:cytoplasm"/>
    <property type="evidence" value="ECO:0007669"/>
    <property type="project" value="TreeGrafter"/>
</dbReference>
<dbReference type="CDD" id="cd00160">
    <property type="entry name" value="RhoGEF"/>
    <property type="match status" value="1"/>
</dbReference>
<feature type="region of interest" description="Disordered" evidence="2">
    <location>
        <begin position="712"/>
        <end position="747"/>
    </location>
</feature>
<evidence type="ECO:0000256" key="1">
    <source>
        <dbReference type="SAM" id="Coils"/>
    </source>
</evidence>
<dbReference type="EMBL" id="KL198032">
    <property type="protein sequence ID" value="KDQ15406.1"/>
    <property type="molecule type" value="Genomic_DNA"/>
</dbReference>
<feature type="compositionally biased region" description="Low complexity" evidence="2">
    <location>
        <begin position="70"/>
        <end position="80"/>
    </location>
</feature>
<dbReference type="Pfam" id="PF00621">
    <property type="entry name" value="RhoGEF"/>
    <property type="match status" value="1"/>
</dbReference>
<accession>A0A067MV37</accession>
<dbReference type="InterPro" id="IPR035899">
    <property type="entry name" value="DBL_dom_sf"/>
</dbReference>
<keyword evidence="1" id="KW-0175">Coiled coil</keyword>
<feature type="compositionally biased region" description="Low complexity" evidence="2">
    <location>
        <begin position="669"/>
        <end position="678"/>
    </location>
</feature>
<feature type="coiled-coil region" evidence="1">
    <location>
        <begin position="1189"/>
        <end position="1223"/>
    </location>
</feature>
<dbReference type="SMART" id="SM00325">
    <property type="entry name" value="RhoGEF"/>
    <property type="match status" value="1"/>
</dbReference>
<feature type="compositionally biased region" description="Pro residues" evidence="2">
    <location>
        <begin position="836"/>
        <end position="846"/>
    </location>
</feature>
<feature type="compositionally biased region" description="Polar residues" evidence="2">
    <location>
        <begin position="863"/>
        <end position="874"/>
    </location>
</feature>
<feature type="domain" description="DH" evidence="3">
    <location>
        <begin position="99"/>
        <end position="291"/>
    </location>
</feature>
<feature type="region of interest" description="Disordered" evidence="2">
    <location>
        <begin position="1"/>
        <end position="25"/>
    </location>
</feature>
<dbReference type="Proteomes" id="UP000027195">
    <property type="component" value="Unassembled WGS sequence"/>
</dbReference>
<gene>
    <name evidence="4" type="ORF">BOTBODRAFT_145159</name>
</gene>
<dbReference type="InterPro" id="IPR051092">
    <property type="entry name" value="FYVE_RhoGEF_PH"/>
</dbReference>
<dbReference type="SUPFAM" id="SSF48065">
    <property type="entry name" value="DBL homology domain (DH-domain)"/>
    <property type="match status" value="1"/>
</dbReference>
<dbReference type="PANTHER" id="PTHR12673">
    <property type="entry name" value="FACIOGENITAL DYSPLASIA PROTEIN"/>
    <property type="match status" value="1"/>
</dbReference>
<feature type="region of interest" description="Disordered" evidence="2">
    <location>
        <begin position="937"/>
        <end position="957"/>
    </location>
</feature>
<dbReference type="Gene3D" id="1.20.900.10">
    <property type="entry name" value="Dbl homology (DH) domain"/>
    <property type="match status" value="1"/>
</dbReference>
<dbReference type="PANTHER" id="PTHR12673:SF270">
    <property type="entry name" value="FYVE-TYPE DOMAIN-CONTAINING PROTEIN"/>
    <property type="match status" value="1"/>
</dbReference>
<dbReference type="InParanoid" id="A0A067MV37"/>
<feature type="compositionally biased region" description="Basic and acidic residues" evidence="2">
    <location>
        <begin position="819"/>
        <end position="832"/>
    </location>
</feature>
<reference evidence="5" key="1">
    <citation type="journal article" date="2014" name="Proc. Natl. Acad. Sci. U.S.A.">
        <title>Extensive sampling of basidiomycete genomes demonstrates inadequacy of the white-rot/brown-rot paradigm for wood decay fungi.</title>
        <authorList>
            <person name="Riley R."/>
            <person name="Salamov A.A."/>
            <person name="Brown D.W."/>
            <person name="Nagy L.G."/>
            <person name="Floudas D."/>
            <person name="Held B.W."/>
            <person name="Levasseur A."/>
            <person name="Lombard V."/>
            <person name="Morin E."/>
            <person name="Otillar R."/>
            <person name="Lindquist E.A."/>
            <person name="Sun H."/>
            <person name="LaButti K.M."/>
            <person name="Schmutz J."/>
            <person name="Jabbour D."/>
            <person name="Luo H."/>
            <person name="Baker S.E."/>
            <person name="Pisabarro A.G."/>
            <person name="Walton J.D."/>
            <person name="Blanchette R.A."/>
            <person name="Henrissat B."/>
            <person name="Martin F."/>
            <person name="Cullen D."/>
            <person name="Hibbett D.S."/>
            <person name="Grigoriev I.V."/>
        </authorList>
    </citation>
    <scope>NUCLEOTIDE SEQUENCE [LARGE SCALE GENOMIC DNA]</scope>
    <source>
        <strain evidence="5">FD-172 SS1</strain>
    </source>
</reference>
<feature type="region of interest" description="Disordered" evidence="2">
    <location>
        <begin position="769"/>
        <end position="904"/>
    </location>
</feature>
<evidence type="ECO:0000313" key="4">
    <source>
        <dbReference type="EMBL" id="KDQ15406.1"/>
    </source>
</evidence>
<feature type="compositionally biased region" description="Pro residues" evidence="2">
    <location>
        <begin position="788"/>
        <end position="798"/>
    </location>
</feature>
<feature type="compositionally biased region" description="Low complexity" evidence="2">
    <location>
        <begin position="14"/>
        <end position="25"/>
    </location>
</feature>
<dbReference type="InterPro" id="IPR000219">
    <property type="entry name" value="DH_dom"/>
</dbReference>
<proteinExistence type="predicted"/>
<dbReference type="OrthoDB" id="660555at2759"/>
<dbReference type="PROSITE" id="PS50010">
    <property type="entry name" value="DH_2"/>
    <property type="match status" value="1"/>
</dbReference>
<organism evidence="4 5">
    <name type="scientific">Botryobasidium botryosum (strain FD-172 SS1)</name>
    <dbReference type="NCBI Taxonomy" id="930990"/>
    <lineage>
        <taxon>Eukaryota</taxon>
        <taxon>Fungi</taxon>
        <taxon>Dikarya</taxon>
        <taxon>Basidiomycota</taxon>
        <taxon>Agaricomycotina</taxon>
        <taxon>Agaricomycetes</taxon>
        <taxon>Cantharellales</taxon>
        <taxon>Botryobasidiaceae</taxon>
        <taxon>Botryobasidium</taxon>
    </lineage>
</organism>
<feature type="region of interest" description="Disordered" evidence="2">
    <location>
        <begin position="59"/>
        <end position="93"/>
    </location>
</feature>